<name>A0A6A6E8V2_9PEZI</name>
<sequence length="203" mass="24069">MHHHSVNLDSDQSLHHRISRRTPAIKSYLNNNNHPNLHNLRRHQPLPLLQIPSRRYHSYLHRQIQWPLRYRPAPHLRRQHRLSLQIHAPALLGPALDTRLYPSLKNQLRQRRYPVRHHIIMPWLRSRLFSESDDVLEQWSGLLSNLLEKDGWVCGLRGEICLRGHCRCCRHVRSMRGILIIVRILLGITLIWMGLFVTGFVLS</sequence>
<evidence type="ECO:0000256" key="1">
    <source>
        <dbReference type="SAM" id="Phobius"/>
    </source>
</evidence>
<keyword evidence="1" id="KW-0472">Membrane</keyword>
<evidence type="ECO:0000313" key="3">
    <source>
        <dbReference type="Proteomes" id="UP000800200"/>
    </source>
</evidence>
<accession>A0A6A6E8V2</accession>
<protein>
    <submittedName>
        <fullName evidence="2">Uncharacterized protein</fullName>
    </submittedName>
</protein>
<dbReference type="Proteomes" id="UP000800200">
    <property type="component" value="Unassembled WGS sequence"/>
</dbReference>
<reference evidence="2" key="1">
    <citation type="journal article" date="2020" name="Stud. Mycol.">
        <title>101 Dothideomycetes genomes: a test case for predicting lifestyles and emergence of pathogens.</title>
        <authorList>
            <person name="Haridas S."/>
            <person name="Albert R."/>
            <person name="Binder M."/>
            <person name="Bloem J."/>
            <person name="Labutti K."/>
            <person name="Salamov A."/>
            <person name="Andreopoulos B."/>
            <person name="Baker S."/>
            <person name="Barry K."/>
            <person name="Bills G."/>
            <person name="Bluhm B."/>
            <person name="Cannon C."/>
            <person name="Castanera R."/>
            <person name="Culley D."/>
            <person name="Daum C."/>
            <person name="Ezra D."/>
            <person name="Gonzalez J."/>
            <person name="Henrissat B."/>
            <person name="Kuo A."/>
            <person name="Liang C."/>
            <person name="Lipzen A."/>
            <person name="Lutzoni F."/>
            <person name="Magnuson J."/>
            <person name="Mondo S."/>
            <person name="Nolan M."/>
            <person name="Ohm R."/>
            <person name="Pangilinan J."/>
            <person name="Park H.-J."/>
            <person name="Ramirez L."/>
            <person name="Alfaro M."/>
            <person name="Sun H."/>
            <person name="Tritt A."/>
            <person name="Yoshinaga Y."/>
            <person name="Zwiers L.-H."/>
            <person name="Turgeon B."/>
            <person name="Goodwin S."/>
            <person name="Spatafora J."/>
            <person name="Crous P."/>
            <person name="Grigoriev I."/>
        </authorList>
    </citation>
    <scope>NUCLEOTIDE SEQUENCE</scope>
    <source>
        <strain evidence="2">CBS 207.26</strain>
    </source>
</reference>
<feature type="transmembrane region" description="Helical" evidence="1">
    <location>
        <begin position="180"/>
        <end position="202"/>
    </location>
</feature>
<keyword evidence="1" id="KW-1133">Transmembrane helix</keyword>
<organism evidence="2 3">
    <name type="scientific">Zopfia rhizophila CBS 207.26</name>
    <dbReference type="NCBI Taxonomy" id="1314779"/>
    <lineage>
        <taxon>Eukaryota</taxon>
        <taxon>Fungi</taxon>
        <taxon>Dikarya</taxon>
        <taxon>Ascomycota</taxon>
        <taxon>Pezizomycotina</taxon>
        <taxon>Dothideomycetes</taxon>
        <taxon>Dothideomycetes incertae sedis</taxon>
        <taxon>Zopfiaceae</taxon>
        <taxon>Zopfia</taxon>
    </lineage>
</organism>
<proteinExistence type="predicted"/>
<dbReference type="EMBL" id="ML994627">
    <property type="protein sequence ID" value="KAF2187232.1"/>
    <property type="molecule type" value="Genomic_DNA"/>
</dbReference>
<keyword evidence="1" id="KW-0812">Transmembrane</keyword>
<evidence type="ECO:0000313" key="2">
    <source>
        <dbReference type="EMBL" id="KAF2187232.1"/>
    </source>
</evidence>
<gene>
    <name evidence="2" type="ORF">K469DRAFT_109982</name>
</gene>
<dbReference type="AlphaFoldDB" id="A0A6A6E8V2"/>
<keyword evidence="3" id="KW-1185">Reference proteome</keyword>